<keyword evidence="1" id="KW-0677">Repeat</keyword>
<evidence type="ECO:0000313" key="4">
    <source>
        <dbReference type="EMBL" id="RPB07358.1"/>
    </source>
</evidence>
<proteinExistence type="predicted"/>
<feature type="region of interest" description="Disordered" evidence="3">
    <location>
        <begin position="800"/>
        <end position="822"/>
    </location>
</feature>
<dbReference type="InterPro" id="IPR044801">
    <property type="entry name" value="Filamin"/>
</dbReference>
<evidence type="ECO:0000313" key="5">
    <source>
        <dbReference type="Proteomes" id="UP000277580"/>
    </source>
</evidence>
<feature type="region of interest" description="Disordered" evidence="3">
    <location>
        <begin position="396"/>
        <end position="417"/>
    </location>
</feature>
<feature type="compositionally biased region" description="Basic and acidic residues" evidence="3">
    <location>
        <begin position="1385"/>
        <end position="1398"/>
    </location>
</feature>
<evidence type="ECO:0000256" key="3">
    <source>
        <dbReference type="SAM" id="MobiDB-lite"/>
    </source>
</evidence>
<dbReference type="InterPro" id="IPR001298">
    <property type="entry name" value="Filamin/ABP280_rpt"/>
</dbReference>
<feature type="compositionally biased region" description="Acidic residues" evidence="3">
    <location>
        <begin position="42"/>
        <end position="51"/>
    </location>
</feature>
<protein>
    <submittedName>
        <fullName evidence="4">Uncharacterized protein</fullName>
    </submittedName>
</protein>
<sequence>MSTTTGTTAGPADDDAIKTAMGSLLDKAQAKISFPIGNHDDDNSDEEAGGDGDDHKVKTSASRRLTYNVSGHLIAQLSTDWEIVPGFTLNSVELSVDAYYGSESINRSLSASLTANATVAGCLLSVKGELPDLRKDAPTEFTLSVAVLAAEDLATPEDVAEALAGDDTDLGLGPVIGGLDKDVAGALRNPSATQGALFAKVTVLRTTDGTYFVKEVRVSVAARFEWAPIERLKVTNASVDLRAWRTTAKSDWEYAAKVSGKMEIGQAVATVVGKLNINVGGAGAAAENSAEVTVRVEARRGVSAKKLISELVGEEAAGKVTGVPPDLPDVEDCLEGTSAAAEAVVTIEKGAAGTGSGWGIKNVAVKVELSGFVWEVVDGFAVQDIAFALLVTRGPATERGESSESGESRALTVRREESGSGSENKWVFKGWVGATMSMREGQFIIPVSISYDSNTDLVKIKGTLPDDGYGQLTALAADPSLLTLLENESGVEEEEEDMPDLLADSADKHPVTTECPLHLSDVASPTEGKDRGLLLQFTSTTLTRARFEANHNVDWQVTENLKITHCGIMFDVKEPRDKAKRNISGYVYGSATIGQDIKLFAFAAGMKDKTDTAFWLGFSVDYEPEGSLGVKPTDLISDQKFCGEGTTEPDSAGWDVGSFPGKPDEVVKNAKARVLVKFAKDTEGDEAQRKTRLRQVKVNVAVGGTWQIWEGLELTDAHLNVLVERRKGNEGGYDWAAELFGAVRANGTYRVQFLALAKHDVKETSMAVAVTLVKETAAGEDKPVVPSPKALTETGVLGKVTPEKNETDGTIPDNYPIQPNSLTNTTSTDLAVTARVKKVAGGKFSLESLTFSLSTSNAWTITSTPRIVLERAALDLIVTKTGDEKRAVTFVALGYLKIGSSLAVLTTLQFSSNAKKLSFTVTTGTPADLMSTLVTRGSSAEIVPNGFPPVLNTPGDHFKLAVDADKGDTSWGLGRVELDVNVRPAWELGEHAKITGITLKAKFTKATGGWDKEVSIVGEVMINGTPVKVTATLNGEKVTLEVRGVTAVEAAALAGPETAELVRTAPAIPSDTGVEDYKDRGTKAVLTFLKNGGGYRVDSVALQVGTTEGFQWVIIKPTLVLQKVYASVSVENIGRGAKLQLCVHGDLYVKKSASRDGVVSVDLTAKKESMHLGLDMSDGSKQTKEKEQVTTLGGCNITELLYMITAGGAALDIDLGPRIVKVDLDLVWKNKTGTFKGSCADWNLSDVYPDLVGMKEPSLTLSYVRRGRLSGSLDGYLGLLGGRVSMSYGIPKGPLLIAGINVKKAVELAKKLFKLFRKVKNVVMTIFKIVRTVGTVIAVAKMVGPALIALGAATGIVWAAFAIVFGSGGGGGGGGGGGSDDDSEKDEHHRDADHKEGAKWVVGGPGRTAGIKSETVELYIYPVDYKKKDGPGELQVQIIPNTILGDEEAIKAVPVINSFTAIENGWSCTYTRPATLGDYQIRVGTPGDLHDFDCAVTETPSLLGPQSRLEAHGPVISRRGYAYIFPKDTASRARFGHKEDSAAFAISMGYEKPELQELHPEGVAVAVNWLNDSIKLSFEPPTAGTYQLSVKLDGVEIEGSPATVEVHSAGDPTYSIAYGEGLCSGVADQETGFSVVVHDQFNAILTAVEEDTCVAFLEGAGEDGQDLKLPAAVDAASGHVTFKYTRPKEDYDLRILVNERPLDMSPITLKVTVEAAVSTANKSIFTLPLPPYHAETIYIATIEAHDQFGERFRASTGNVTNFAVTIKKWDSSEAATTMQLVDHLDGSYDVPLRFEEAGRWKVCCDVPTTVHEEGKAIITTHEFMVFPPVALTNARCYGTGLSSGLTGAASFNVRGLDQAGQNFPIVENDEADFQVLLQHGVPAELTVRDGVLHIDYIRPEKDNVIAVLYKGQHVSGSPFLVPTAATAVPSIDPQRCVLTSNLDKVGELFTALLVAIDTDGRRMFTGGHKVLATSKTDTVVDIVDRGDGTYAIEHYPDPANDGETVLHVTVEEFQLTEFIPARVPATPKVEDGAAKQGEVAELRIHGMGVGEGALMGKMVIMTETVIVEVMDVEVSGTDNLGLRSAHFTVPTSVEVGTYTCKLFILAIPVLEMPFFSIAVEEPTPPTTFTVEGLPLYIGNYGDEGTFTVVVNVRENEEVDLQKLSIKTANTEPEMLNDLAPRFETKIDSNDDKKVNVKVVVVIGGAITLGLTYDETTIEPPQDGWMVYSSDASKTITHHLPPSVPVPASIAWAVSSQQGIKANLTADLLTFTKSSSQYVWNQWAEAVLKLPGVVTSPGFAIVYDLRWTTLTGTSEVKLHSPVPLADDTSLLLRYADGRVSWVTFERNGGFQHQGNSSVTADGRWHRIMFYYEQEGAVTVLEDGVVATRLLRGAAPFEAVKFQAQCLDRAGEVAMEIRNVVTVPTGFHIYSDEPSWRTDMEAVEVIFNEEAPAWRVDDDASEVRPELRDEELKFNVPESGVGGTMWMKNTARFPLNTTFSIVQCRLRVTAPAPAGDTRVTLFGGATLRFSEDRNPTWMMEHYDGMYTLIAESRAFHPNSVTVNGYVVVTLVGSENEISCWEDGMWVFSWKGRTRGLQAVFGVGWLAARRESVVGISHFRGLVEGGVV</sequence>
<dbReference type="Proteomes" id="UP000277580">
    <property type="component" value="Unassembled WGS sequence"/>
</dbReference>
<dbReference type="SMART" id="SM00557">
    <property type="entry name" value="IG_FLMN"/>
    <property type="match status" value="2"/>
</dbReference>
<evidence type="ECO:0000256" key="2">
    <source>
        <dbReference type="PROSITE-ProRule" id="PRU00087"/>
    </source>
</evidence>
<organism evidence="4 5">
    <name type="scientific">Morchella conica CCBAS932</name>
    <dbReference type="NCBI Taxonomy" id="1392247"/>
    <lineage>
        <taxon>Eukaryota</taxon>
        <taxon>Fungi</taxon>
        <taxon>Dikarya</taxon>
        <taxon>Ascomycota</taxon>
        <taxon>Pezizomycotina</taxon>
        <taxon>Pezizomycetes</taxon>
        <taxon>Pezizales</taxon>
        <taxon>Morchellaceae</taxon>
        <taxon>Morchella</taxon>
    </lineage>
</organism>
<dbReference type="InterPro" id="IPR013783">
    <property type="entry name" value="Ig-like_fold"/>
</dbReference>
<dbReference type="SUPFAM" id="SSF81296">
    <property type="entry name" value="E set domains"/>
    <property type="match status" value="2"/>
</dbReference>
<dbReference type="EMBL" id="ML119185">
    <property type="protein sequence ID" value="RPB07358.1"/>
    <property type="molecule type" value="Genomic_DNA"/>
</dbReference>
<evidence type="ECO:0000256" key="1">
    <source>
        <dbReference type="ARBA" id="ARBA00022737"/>
    </source>
</evidence>
<dbReference type="InParanoid" id="A0A3N4KCZ6"/>
<dbReference type="PANTHER" id="PTHR38537">
    <property type="entry name" value="JITTERBUG, ISOFORM N"/>
    <property type="match status" value="1"/>
</dbReference>
<dbReference type="STRING" id="1392247.A0A3N4KCZ6"/>
<feature type="region of interest" description="Disordered" evidence="3">
    <location>
        <begin position="1373"/>
        <end position="1400"/>
    </location>
</feature>
<dbReference type="GO" id="GO:0051015">
    <property type="term" value="F:actin filament binding"/>
    <property type="evidence" value="ECO:0007669"/>
    <property type="project" value="InterPro"/>
</dbReference>
<accession>A0A3N4KCZ6</accession>
<dbReference type="Gene3D" id="2.60.40.10">
    <property type="entry name" value="Immunoglobulins"/>
    <property type="match status" value="3"/>
</dbReference>
<feature type="repeat" description="Filamin" evidence="2">
    <location>
        <begin position="1501"/>
        <end position="1606"/>
    </location>
</feature>
<name>A0A3N4KCZ6_9PEZI</name>
<dbReference type="InterPro" id="IPR014756">
    <property type="entry name" value="Ig_E-set"/>
</dbReference>
<dbReference type="GO" id="GO:0030036">
    <property type="term" value="P:actin cytoskeleton organization"/>
    <property type="evidence" value="ECO:0007669"/>
    <property type="project" value="InterPro"/>
</dbReference>
<gene>
    <name evidence="4" type="ORF">P167DRAFT_415314</name>
</gene>
<dbReference type="InterPro" id="IPR017868">
    <property type="entry name" value="Filamin/ABP280_repeat-like"/>
</dbReference>
<keyword evidence="5" id="KW-1185">Reference proteome</keyword>
<dbReference type="OrthoDB" id="5334309at2759"/>
<feature type="region of interest" description="Disordered" evidence="3">
    <location>
        <begin position="35"/>
        <end position="57"/>
    </location>
</feature>
<dbReference type="PROSITE" id="PS50194">
    <property type="entry name" value="FILAMIN_REPEAT"/>
    <property type="match status" value="1"/>
</dbReference>
<dbReference type="PANTHER" id="PTHR38537:SF8">
    <property type="entry name" value="FILAMIN-A"/>
    <property type="match status" value="1"/>
</dbReference>
<reference evidence="4 5" key="1">
    <citation type="journal article" date="2018" name="Nat. Ecol. Evol.">
        <title>Pezizomycetes genomes reveal the molecular basis of ectomycorrhizal truffle lifestyle.</title>
        <authorList>
            <person name="Murat C."/>
            <person name="Payen T."/>
            <person name="Noel B."/>
            <person name="Kuo A."/>
            <person name="Morin E."/>
            <person name="Chen J."/>
            <person name="Kohler A."/>
            <person name="Krizsan K."/>
            <person name="Balestrini R."/>
            <person name="Da Silva C."/>
            <person name="Montanini B."/>
            <person name="Hainaut M."/>
            <person name="Levati E."/>
            <person name="Barry K.W."/>
            <person name="Belfiori B."/>
            <person name="Cichocki N."/>
            <person name="Clum A."/>
            <person name="Dockter R.B."/>
            <person name="Fauchery L."/>
            <person name="Guy J."/>
            <person name="Iotti M."/>
            <person name="Le Tacon F."/>
            <person name="Lindquist E.A."/>
            <person name="Lipzen A."/>
            <person name="Malagnac F."/>
            <person name="Mello A."/>
            <person name="Molinier V."/>
            <person name="Miyauchi S."/>
            <person name="Poulain J."/>
            <person name="Riccioni C."/>
            <person name="Rubini A."/>
            <person name="Sitrit Y."/>
            <person name="Splivallo R."/>
            <person name="Traeger S."/>
            <person name="Wang M."/>
            <person name="Zifcakova L."/>
            <person name="Wipf D."/>
            <person name="Zambonelli A."/>
            <person name="Paolocci F."/>
            <person name="Nowrousian M."/>
            <person name="Ottonello S."/>
            <person name="Baldrian P."/>
            <person name="Spatafora J.W."/>
            <person name="Henrissat B."/>
            <person name="Nagy L.G."/>
            <person name="Aury J.M."/>
            <person name="Wincker P."/>
            <person name="Grigoriev I.V."/>
            <person name="Bonfante P."/>
            <person name="Martin F.M."/>
        </authorList>
    </citation>
    <scope>NUCLEOTIDE SEQUENCE [LARGE SCALE GENOMIC DNA]</scope>
    <source>
        <strain evidence="4 5">CCBAS932</strain>
    </source>
</reference>